<protein>
    <submittedName>
        <fullName evidence="1">Uncharacterized protein</fullName>
    </submittedName>
</protein>
<accession>A0AAV4NQ35</accession>
<comment type="caution">
    <text evidence="1">The sequence shown here is derived from an EMBL/GenBank/DDBJ whole genome shotgun (WGS) entry which is preliminary data.</text>
</comment>
<organism evidence="1 2">
    <name type="scientific">Caerostris darwini</name>
    <dbReference type="NCBI Taxonomy" id="1538125"/>
    <lineage>
        <taxon>Eukaryota</taxon>
        <taxon>Metazoa</taxon>
        <taxon>Ecdysozoa</taxon>
        <taxon>Arthropoda</taxon>
        <taxon>Chelicerata</taxon>
        <taxon>Arachnida</taxon>
        <taxon>Araneae</taxon>
        <taxon>Araneomorphae</taxon>
        <taxon>Entelegynae</taxon>
        <taxon>Araneoidea</taxon>
        <taxon>Araneidae</taxon>
        <taxon>Caerostris</taxon>
    </lineage>
</organism>
<keyword evidence="2" id="KW-1185">Reference proteome</keyword>
<sequence>MRLLFPTEEVLLALYPCNESSPHSTLFGKKRRLPGINCCKELTAKGAGHREKHFTSGDAIAFSYGGSLVSSLPLERSFIALNFVLQEKKIAR</sequence>
<evidence type="ECO:0000313" key="1">
    <source>
        <dbReference type="EMBL" id="GIX85796.1"/>
    </source>
</evidence>
<proteinExistence type="predicted"/>
<gene>
    <name evidence="1" type="ORF">CDAR_242081</name>
</gene>
<dbReference type="EMBL" id="BPLQ01001822">
    <property type="protein sequence ID" value="GIX85796.1"/>
    <property type="molecule type" value="Genomic_DNA"/>
</dbReference>
<name>A0AAV4NQ35_9ARAC</name>
<dbReference type="Proteomes" id="UP001054837">
    <property type="component" value="Unassembled WGS sequence"/>
</dbReference>
<reference evidence="1 2" key="1">
    <citation type="submission" date="2021-06" db="EMBL/GenBank/DDBJ databases">
        <title>Caerostris darwini draft genome.</title>
        <authorList>
            <person name="Kono N."/>
            <person name="Arakawa K."/>
        </authorList>
    </citation>
    <scope>NUCLEOTIDE SEQUENCE [LARGE SCALE GENOMIC DNA]</scope>
</reference>
<evidence type="ECO:0000313" key="2">
    <source>
        <dbReference type="Proteomes" id="UP001054837"/>
    </source>
</evidence>
<dbReference type="AlphaFoldDB" id="A0AAV4NQ35"/>